<accession>A0AB33IBJ6</accession>
<dbReference type="EMBL" id="AP023410">
    <property type="protein sequence ID" value="BCK75508.1"/>
    <property type="molecule type" value="Genomic_DNA"/>
</dbReference>
<evidence type="ECO:0008006" key="3">
    <source>
        <dbReference type="Google" id="ProtNLM"/>
    </source>
</evidence>
<keyword evidence="2" id="KW-1185">Reference proteome</keyword>
<evidence type="ECO:0000313" key="2">
    <source>
        <dbReference type="Proteomes" id="UP000516424"/>
    </source>
</evidence>
<proteinExistence type="predicted"/>
<dbReference type="RefSeq" id="WP_148232672.1">
    <property type="nucleotide sequence ID" value="NZ_AP023410.1"/>
</dbReference>
<sequence length="181" mass="20819">MSENHRKHRISTVGQAPPSQPFTLFIPTGTKNYSIRISIAGHGQQRIALKTAFYPDALSLAYRKYWDAVNKAESGQPLKIKTTESLIKEWMNLSRPPELHQKTSYRQTVMTRYFGSFIGNQSITDKTMTAYQQWRNTYWTEETGQRPHLFGISTCKARGCPYKESGQAYQNASYRLNKESP</sequence>
<dbReference type="AlphaFoldDB" id="A0AB33IBJ6"/>
<organism evidence="1 2">
    <name type="scientific">Acetobacter aceti NBRC 14818</name>
    <dbReference type="NCBI Taxonomy" id="887700"/>
    <lineage>
        <taxon>Bacteria</taxon>
        <taxon>Pseudomonadati</taxon>
        <taxon>Pseudomonadota</taxon>
        <taxon>Alphaproteobacteria</taxon>
        <taxon>Acetobacterales</taxon>
        <taxon>Acetobacteraceae</taxon>
        <taxon>Acetobacter</taxon>
        <taxon>Acetobacter subgen. Acetobacter</taxon>
    </lineage>
</organism>
<evidence type="ECO:0000313" key="1">
    <source>
        <dbReference type="EMBL" id="BCK75508.1"/>
    </source>
</evidence>
<name>A0AB33IBJ6_ACEAC</name>
<reference evidence="1 2" key="1">
    <citation type="journal article" date="2011" name="Microbiology">
        <title>Transcriptome response to different carbon sources in Acetobacter aceti.</title>
        <authorList>
            <person name="Sakurai K."/>
            <person name="Arai H."/>
            <person name="Ishii M."/>
            <person name="Igarashi Y."/>
        </authorList>
    </citation>
    <scope>NUCLEOTIDE SEQUENCE [LARGE SCALE GENOMIC DNA]</scope>
    <source>
        <strain evidence="1 2">NBRC 14818</strain>
    </source>
</reference>
<gene>
    <name evidence="1" type="ORF">EMQ_1114</name>
</gene>
<dbReference type="Proteomes" id="UP000516424">
    <property type="component" value="Chromosome"/>
</dbReference>
<protein>
    <recommendedName>
        <fullName evidence="3">Integrase</fullName>
    </recommendedName>
</protein>